<dbReference type="PROSITE" id="PS00053">
    <property type="entry name" value="RIBOSOMAL_S8"/>
    <property type="match status" value="1"/>
</dbReference>
<comment type="caution">
    <text evidence="9">The sequence shown here is derived from an EMBL/GenBank/DDBJ whole genome shotgun (WGS) entry which is preliminary data.</text>
</comment>
<dbReference type="GO" id="GO:0003735">
    <property type="term" value="F:structural constituent of ribosome"/>
    <property type="evidence" value="ECO:0007669"/>
    <property type="project" value="InterPro"/>
</dbReference>
<dbReference type="Proteomes" id="UP000271125">
    <property type="component" value="Unassembled WGS sequence"/>
</dbReference>
<dbReference type="Gene3D" id="3.30.1490.10">
    <property type="match status" value="1"/>
</dbReference>
<keyword evidence="2 7" id="KW-0699">rRNA-binding</keyword>
<name>A0A660SP01_UNCT6</name>
<evidence type="ECO:0000256" key="8">
    <source>
        <dbReference type="RuleBase" id="RU003660"/>
    </source>
</evidence>
<proteinExistence type="inferred from homology"/>
<evidence type="ECO:0000256" key="5">
    <source>
        <dbReference type="ARBA" id="ARBA00023274"/>
    </source>
</evidence>
<evidence type="ECO:0000256" key="6">
    <source>
        <dbReference type="ARBA" id="ARBA00035258"/>
    </source>
</evidence>
<dbReference type="GO" id="GO:1990904">
    <property type="term" value="C:ribonucleoprotein complex"/>
    <property type="evidence" value="ECO:0007669"/>
    <property type="project" value="UniProtKB-KW"/>
</dbReference>
<keyword evidence="5 7" id="KW-0687">Ribonucleoprotein</keyword>
<dbReference type="FunFam" id="3.30.1490.10:FF:000001">
    <property type="entry name" value="30S ribosomal protein S8"/>
    <property type="match status" value="1"/>
</dbReference>
<dbReference type="InterPro" id="IPR047863">
    <property type="entry name" value="Ribosomal_uS8_CS"/>
</dbReference>
<dbReference type="GO" id="GO:0019843">
    <property type="term" value="F:rRNA binding"/>
    <property type="evidence" value="ECO:0007669"/>
    <property type="project" value="UniProtKB-UniRule"/>
</dbReference>
<gene>
    <name evidence="7" type="primary">rpsH</name>
    <name evidence="9" type="ORF">DRP43_00485</name>
</gene>
<dbReference type="GO" id="GO:0005737">
    <property type="term" value="C:cytoplasm"/>
    <property type="evidence" value="ECO:0007669"/>
    <property type="project" value="UniProtKB-ARBA"/>
</dbReference>
<evidence type="ECO:0000313" key="9">
    <source>
        <dbReference type="EMBL" id="RKX72555.1"/>
    </source>
</evidence>
<dbReference type="GO" id="GO:0005840">
    <property type="term" value="C:ribosome"/>
    <property type="evidence" value="ECO:0007669"/>
    <property type="project" value="UniProtKB-KW"/>
</dbReference>
<evidence type="ECO:0000256" key="2">
    <source>
        <dbReference type="ARBA" id="ARBA00022730"/>
    </source>
</evidence>
<dbReference type="SUPFAM" id="SSF56047">
    <property type="entry name" value="Ribosomal protein S8"/>
    <property type="match status" value="1"/>
</dbReference>
<dbReference type="Pfam" id="PF00410">
    <property type="entry name" value="Ribosomal_S8"/>
    <property type="match status" value="1"/>
</dbReference>
<evidence type="ECO:0000256" key="7">
    <source>
        <dbReference type="HAMAP-Rule" id="MF_01302"/>
    </source>
</evidence>
<dbReference type="NCBIfam" id="NF001109">
    <property type="entry name" value="PRK00136.1"/>
    <property type="match status" value="1"/>
</dbReference>
<dbReference type="EMBL" id="QNBD01000012">
    <property type="protein sequence ID" value="RKX72555.1"/>
    <property type="molecule type" value="Genomic_DNA"/>
</dbReference>
<comment type="subunit">
    <text evidence="7">Part of the 30S ribosomal subunit. Contacts proteins S5 and S12.</text>
</comment>
<evidence type="ECO:0000256" key="3">
    <source>
        <dbReference type="ARBA" id="ARBA00022884"/>
    </source>
</evidence>
<evidence type="ECO:0000256" key="4">
    <source>
        <dbReference type="ARBA" id="ARBA00022980"/>
    </source>
</evidence>
<protein>
    <recommendedName>
        <fullName evidence="6 7">Small ribosomal subunit protein uS8</fullName>
    </recommendedName>
</protein>
<comment type="similarity">
    <text evidence="1 7 8">Belongs to the universal ribosomal protein uS8 family.</text>
</comment>
<dbReference type="Gene3D" id="3.30.1370.30">
    <property type="match status" value="1"/>
</dbReference>
<organism evidence="9 10">
    <name type="scientific">candidate division TA06 bacterium</name>
    <dbReference type="NCBI Taxonomy" id="2250710"/>
    <lineage>
        <taxon>Bacteria</taxon>
        <taxon>Bacteria division TA06</taxon>
    </lineage>
</organism>
<reference evidence="9 10" key="1">
    <citation type="submission" date="2018-06" db="EMBL/GenBank/DDBJ databases">
        <title>Extensive metabolic versatility and redundancy in microbially diverse, dynamic hydrothermal sediments.</title>
        <authorList>
            <person name="Dombrowski N."/>
            <person name="Teske A."/>
            <person name="Baker B.J."/>
        </authorList>
    </citation>
    <scope>NUCLEOTIDE SEQUENCE [LARGE SCALE GENOMIC DNA]</scope>
    <source>
        <strain evidence="9">B10_G13</strain>
    </source>
</reference>
<sequence>MSGIVDPIADMLIRITNAQKAGHDDVDMPASKTKESITKILFENGYVKGYKIENDNKQNKIIINLKYVDRRGVISGVKRISKPGRRIYKECNELPKVLNNLGIAIVSTSKGVMTDKNARKIHVGGEILCYIW</sequence>
<keyword evidence="3 7" id="KW-0694">RNA-binding</keyword>
<dbReference type="FunFam" id="3.30.1370.30:FF:000002">
    <property type="entry name" value="30S ribosomal protein S8"/>
    <property type="match status" value="1"/>
</dbReference>
<dbReference type="InterPro" id="IPR000630">
    <property type="entry name" value="Ribosomal_uS8"/>
</dbReference>
<dbReference type="HAMAP" id="MF_01302_B">
    <property type="entry name" value="Ribosomal_uS8_B"/>
    <property type="match status" value="1"/>
</dbReference>
<evidence type="ECO:0000256" key="1">
    <source>
        <dbReference type="ARBA" id="ARBA00006471"/>
    </source>
</evidence>
<dbReference type="GO" id="GO:0006412">
    <property type="term" value="P:translation"/>
    <property type="evidence" value="ECO:0007669"/>
    <property type="project" value="UniProtKB-UniRule"/>
</dbReference>
<dbReference type="InterPro" id="IPR035987">
    <property type="entry name" value="Ribosomal_uS8_sf"/>
</dbReference>
<accession>A0A660SP01</accession>
<evidence type="ECO:0000313" key="10">
    <source>
        <dbReference type="Proteomes" id="UP000271125"/>
    </source>
</evidence>
<dbReference type="AlphaFoldDB" id="A0A660SP01"/>
<dbReference type="PANTHER" id="PTHR11758">
    <property type="entry name" value="40S RIBOSOMAL PROTEIN S15A"/>
    <property type="match status" value="1"/>
</dbReference>
<keyword evidence="4 7" id="KW-0689">Ribosomal protein</keyword>
<comment type="function">
    <text evidence="7">One of the primary rRNA binding proteins, it binds directly to 16S rRNA central domain where it helps coordinate assembly of the platform of the 30S subunit.</text>
</comment>